<feature type="domain" description="C2H2-type" evidence="2">
    <location>
        <begin position="6"/>
        <end position="34"/>
    </location>
</feature>
<keyword evidence="1" id="KW-0862">Zinc</keyword>
<gene>
    <name evidence="3" type="ORF">Glove_37g18</name>
</gene>
<keyword evidence="4" id="KW-1185">Reference proteome</keyword>
<keyword evidence="1" id="KW-0863">Zinc-finger</keyword>
<dbReference type="AlphaFoldDB" id="A0A397JSJ6"/>
<evidence type="ECO:0000256" key="1">
    <source>
        <dbReference type="PROSITE-ProRule" id="PRU00042"/>
    </source>
</evidence>
<dbReference type="PROSITE" id="PS50157">
    <property type="entry name" value="ZINC_FINGER_C2H2_2"/>
    <property type="match status" value="1"/>
</dbReference>
<dbReference type="EMBL" id="PQFF01000035">
    <property type="protein sequence ID" value="RHZ87370.1"/>
    <property type="molecule type" value="Genomic_DNA"/>
</dbReference>
<reference evidence="3 4" key="1">
    <citation type="submission" date="2018-08" db="EMBL/GenBank/DDBJ databases">
        <title>Genome and evolution of the arbuscular mycorrhizal fungus Diversispora epigaea (formerly Glomus versiforme) and its bacterial endosymbionts.</title>
        <authorList>
            <person name="Sun X."/>
            <person name="Fei Z."/>
            <person name="Harrison M."/>
        </authorList>
    </citation>
    <scope>NUCLEOTIDE SEQUENCE [LARGE SCALE GENOMIC DNA]</scope>
    <source>
        <strain evidence="3 4">IT104</strain>
    </source>
</reference>
<dbReference type="PROSITE" id="PS00028">
    <property type="entry name" value="ZINC_FINGER_C2H2_1"/>
    <property type="match status" value="1"/>
</dbReference>
<evidence type="ECO:0000259" key="2">
    <source>
        <dbReference type="PROSITE" id="PS50157"/>
    </source>
</evidence>
<sequence length="183" mass="21634">MSNETHKCLLCEQNFFSRNKLLTHERNKHRNNKIIPHHTLLFLPPLDLLVFYQDAFIVLIKKRLDFNRHSIGSKRLSIDAFSETVFVHLFQYEPTFKYSPTQQKYSCQFKGNEGEERSLLKLNENNRTFQCGTAICTFIADSGEFVDENKPESNKKNMSQNYRYILPRTPLQQLYINHVSINK</sequence>
<dbReference type="OrthoDB" id="2372678at2759"/>
<evidence type="ECO:0000313" key="3">
    <source>
        <dbReference type="EMBL" id="RHZ87370.1"/>
    </source>
</evidence>
<organism evidence="3 4">
    <name type="scientific">Diversispora epigaea</name>
    <dbReference type="NCBI Taxonomy" id="1348612"/>
    <lineage>
        <taxon>Eukaryota</taxon>
        <taxon>Fungi</taxon>
        <taxon>Fungi incertae sedis</taxon>
        <taxon>Mucoromycota</taxon>
        <taxon>Glomeromycotina</taxon>
        <taxon>Glomeromycetes</taxon>
        <taxon>Diversisporales</taxon>
        <taxon>Diversisporaceae</taxon>
        <taxon>Diversispora</taxon>
    </lineage>
</organism>
<comment type="caution">
    <text evidence="3">The sequence shown here is derived from an EMBL/GenBank/DDBJ whole genome shotgun (WGS) entry which is preliminary data.</text>
</comment>
<dbReference type="GO" id="GO:0008270">
    <property type="term" value="F:zinc ion binding"/>
    <property type="evidence" value="ECO:0007669"/>
    <property type="project" value="UniProtKB-KW"/>
</dbReference>
<evidence type="ECO:0000313" key="4">
    <source>
        <dbReference type="Proteomes" id="UP000266861"/>
    </source>
</evidence>
<protein>
    <recommendedName>
        <fullName evidence="2">C2H2-type domain-containing protein</fullName>
    </recommendedName>
</protein>
<proteinExistence type="predicted"/>
<dbReference type="Proteomes" id="UP000266861">
    <property type="component" value="Unassembled WGS sequence"/>
</dbReference>
<name>A0A397JSJ6_9GLOM</name>
<dbReference type="InterPro" id="IPR013087">
    <property type="entry name" value="Znf_C2H2_type"/>
</dbReference>
<keyword evidence="1" id="KW-0479">Metal-binding</keyword>
<accession>A0A397JSJ6</accession>